<protein>
    <submittedName>
        <fullName evidence="1">Uncharacterized protein</fullName>
    </submittedName>
</protein>
<keyword evidence="2" id="KW-1185">Reference proteome</keyword>
<dbReference type="EMBL" id="JABANO010037519">
    <property type="protein sequence ID" value="KAF4700047.1"/>
    <property type="molecule type" value="Genomic_DNA"/>
</dbReference>
<organism evidence="1 2">
    <name type="scientific">Perkinsus olseni</name>
    <name type="common">Perkinsus atlanticus</name>
    <dbReference type="NCBI Taxonomy" id="32597"/>
    <lineage>
        <taxon>Eukaryota</taxon>
        <taxon>Sar</taxon>
        <taxon>Alveolata</taxon>
        <taxon>Perkinsozoa</taxon>
        <taxon>Perkinsea</taxon>
        <taxon>Perkinsida</taxon>
        <taxon>Perkinsidae</taxon>
        <taxon>Perkinsus</taxon>
    </lineage>
</organism>
<dbReference type="OMA" id="DEINVMI"/>
<reference evidence="1 2" key="1">
    <citation type="submission" date="2020-04" db="EMBL/GenBank/DDBJ databases">
        <title>Perkinsus olseni comparative genomics.</title>
        <authorList>
            <person name="Bogema D.R."/>
        </authorList>
    </citation>
    <scope>NUCLEOTIDE SEQUENCE [LARGE SCALE GENOMIC DNA]</scope>
    <source>
        <strain evidence="1 2">ATCC PRA-207</strain>
    </source>
</reference>
<gene>
    <name evidence="1" type="ORF">FOZ63_028332</name>
</gene>
<evidence type="ECO:0000313" key="1">
    <source>
        <dbReference type="EMBL" id="KAF4700047.1"/>
    </source>
</evidence>
<name>A0A7J6PVV5_PEROL</name>
<proteinExistence type="predicted"/>
<accession>A0A7J6PVV5</accession>
<evidence type="ECO:0000313" key="2">
    <source>
        <dbReference type="Proteomes" id="UP000553632"/>
    </source>
</evidence>
<dbReference type="Proteomes" id="UP000553632">
    <property type="component" value="Unassembled WGS sequence"/>
</dbReference>
<comment type="caution">
    <text evidence="1">The sequence shown here is derived from an EMBL/GenBank/DDBJ whole genome shotgun (WGS) entry which is preliminary data.</text>
</comment>
<sequence length="343" mass="38983">MDLSLEMQHLYLEVEKRGAFNREVSIIRAKVQRWMSKGEISGVEERARVIYGAILDAAQVEGLTGEWVRFLGKYLAKQATASARSSGVEWHLDRHEDLKKALELFLGEKVDSTDDGGGTDGGGSGNKNMIDWNKLDLVLGAPWSRPTVELPYEIFKQKVVDSIAIYHLKGEPELYYILRNFSGPLRDDINVMIREKLSEGISSSDIVMRVWEYLDDRFSGTFNKGEALLRWERLAQKEDERVEDYFVRIDKESSLLCSVFGKQHLELEKCVRARMGLLPKLSKAIESLGKAVDRMSYKELRGEAMHFESQLSSGKNRWEAKSSPDLAPKRAAAARTFMALLQE</sequence>
<dbReference type="AlphaFoldDB" id="A0A7J6PVV5"/>